<dbReference type="InterPro" id="IPR035849">
    <property type="entry name" value="Fes/Fps/Fer_SH2"/>
</dbReference>
<dbReference type="SMART" id="SM00055">
    <property type="entry name" value="FCH"/>
    <property type="match status" value="1"/>
</dbReference>
<proteinExistence type="predicted"/>
<evidence type="ECO:0000256" key="7">
    <source>
        <dbReference type="ARBA" id="ARBA00023054"/>
    </source>
</evidence>
<dbReference type="InterPro" id="IPR001060">
    <property type="entry name" value="FCH_dom"/>
</dbReference>
<evidence type="ECO:0000256" key="8">
    <source>
        <dbReference type="ARBA" id="ARBA00023137"/>
    </source>
</evidence>
<dbReference type="CDD" id="cd10361">
    <property type="entry name" value="SH2_Fps_family"/>
    <property type="match status" value="1"/>
</dbReference>
<dbReference type="SMART" id="SM00219">
    <property type="entry name" value="TyrKc"/>
    <property type="match status" value="1"/>
</dbReference>
<comment type="caution">
    <text evidence="20">The sequence shown here is derived from an EMBL/GenBank/DDBJ whole genome shotgun (WGS) entry which is preliminary data.</text>
</comment>
<evidence type="ECO:0000256" key="3">
    <source>
        <dbReference type="ARBA" id="ARBA00022679"/>
    </source>
</evidence>
<organism evidence="20 21">
    <name type="scientific">Paralvinella palmiformis</name>
    <dbReference type="NCBI Taxonomy" id="53620"/>
    <lineage>
        <taxon>Eukaryota</taxon>
        <taxon>Metazoa</taxon>
        <taxon>Spiralia</taxon>
        <taxon>Lophotrochozoa</taxon>
        <taxon>Annelida</taxon>
        <taxon>Polychaeta</taxon>
        <taxon>Sedentaria</taxon>
        <taxon>Canalipalpata</taxon>
        <taxon>Terebellida</taxon>
        <taxon>Terebelliformia</taxon>
        <taxon>Alvinellidae</taxon>
        <taxon>Paralvinella</taxon>
    </lineage>
</organism>
<feature type="domain" description="Protein kinase" evidence="18">
    <location>
        <begin position="625"/>
        <end position="883"/>
    </location>
</feature>
<evidence type="ECO:0000259" key="18">
    <source>
        <dbReference type="PROSITE" id="PS50011"/>
    </source>
</evidence>
<evidence type="ECO:0000256" key="12">
    <source>
        <dbReference type="PROSITE-ProRule" id="PRU00191"/>
    </source>
</evidence>
<dbReference type="PROSITE" id="PS50001">
    <property type="entry name" value="SH2"/>
    <property type="match status" value="1"/>
</dbReference>
<feature type="coiled-coil region" evidence="15">
    <location>
        <begin position="304"/>
        <end position="378"/>
    </location>
</feature>
<dbReference type="InterPro" id="IPR008266">
    <property type="entry name" value="Tyr_kinase_AS"/>
</dbReference>
<feature type="domain" description="SH2" evidence="17">
    <location>
        <begin position="521"/>
        <end position="613"/>
    </location>
</feature>
<dbReference type="InterPro" id="IPR000980">
    <property type="entry name" value="SH2"/>
</dbReference>
<keyword evidence="6 11" id="KW-0067">ATP-binding</keyword>
<dbReference type="Proteomes" id="UP001208570">
    <property type="component" value="Unassembled WGS sequence"/>
</dbReference>
<dbReference type="PRINTS" id="PR00109">
    <property type="entry name" value="TYRKINASE"/>
</dbReference>
<keyword evidence="7 13" id="KW-0175">Coiled coil</keyword>
<keyword evidence="5" id="KW-0418">Kinase</keyword>
<evidence type="ECO:0000259" key="17">
    <source>
        <dbReference type="PROSITE" id="PS50001"/>
    </source>
</evidence>
<feature type="binding site" evidence="11">
    <location>
        <begin position="631"/>
        <end position="639"/>
    </location>
    <ligand>
        <name>ATP</name>
        <dbReference type="ChEBI" id="CHEBI:30616"/>
    </ligand>
</feature>
<dbReference type="SUPFAM" id="SSF55550">
    <property type="entry name" value="SH2 domain"/>
    <property type="match status" value="1"/>
</dbReference>
<dbReference type="Gene3D" id="1.20.1270.60">
    <property type="entry name" value="Arfaptin homology (AH) domain/BAR domain"/>
    <property type="match status" value="1"/>
</dbReference>
<dbReference type="InterPro" id="IPR017441">
    <property type="entry name" value="Protein_kinase_ATP_BS"/>
</dbReference>
<dbReference type="Gene3D" id="3.30.505.10">
    <property type="entry name" value="SH2 domain"/>
    <property type="match status" value="1"/>
</dbReference>
<evidence type="ECO:0000256" key="1">
    <source>
        <dbReference type="ARBA" id="ARBA00011903"/>
    </source>
</evidence>
<keyword evidence="21" id="KW-1185">Reference proteome</keyword>
<keyword evidence="8" id="KW-0829">Tyrosine-protein kinase</keyword>
<dbReference type="InterPro" id="IPR001245">
    <property type="entry name" value="Ser-Thr/Tyr_kinase_cat_dom"/>
</dbReference>
<dbReference type="InterPro" id="IPR036860">
    <property type="entry name" value="SH2_dom_sf"/>
</dbReference>
<dbReference type="InterPro" id="IPR020635">
    <property type="entry name" value="Tyr_kinase_cat_dom"/>
</dbReference>
<dbReference type="InterPro" id="IPR027267">
    <property type="entry name" value="AH/BAR_dom_sf"/>
</dbReference>
<feature type="binding site" evidence="11 14">
    <location>
        <position position="654"/>
    </location>
    <ligand>
        <name>ATP</name>
        <dbReference type="ChEBI" id="CHEBI:30616"/>
    </ligand>
</feature>
<keyword evidence="4 11" id="KW-0547">Nucleotide-binding</keyword>
<dbReference type="PROSITE" id="PS00109">
    <property type="entry name" value="PROTEIN_KINASE_TYR"/>
    <property type="match status" value="1"/>
</dbReference>
<gene>
    <name evidence="20" type="ORF">LSH36_316g09077</name>
</gene>
<dbReference type="PIRSF" id="PIRSF000632">
    <property type="entry name" value="TyrPK_fps"/>
    <property type="match status" value="1"/>
</dbReference>
<feature type="domain" description="F-BAR" evidence="19">
    <location>
        <begin position="1"/>
        <end position="260"/>
    </location>
</feature>
<dbReference type="PROSITE" id="PS50011">
    <property type="entry name" value="PROTEIN_KINASE_DOM"/>
    <property type="match status" value="1"/>
</dbReference>
<evidence type="ECO:0000256" key="5">
    <source>
        <dbReference type="ARBA" id="ARBA00022777"/>
    </source>
</evidence>
<evidence type="ECO:0000313" key="21">
    <source>
        <dbReference type="Proteomes" id="UP001208570"/>
    </source>
</evidence>
<dbReference type="SMART" id="SM00252">
    <property type="entry name" value="SH2"/>
    <property type="match status" value="1"/>
</dbReference>
<dbReference type="InterPro" id="IPR031160">
    <property type="entry name" value="F_BAR_dom"/>
</dbReference>
<name>A0AAD9JI72_9ANNE</name>
<dbReference type="InterPro" id="IPR016250">
    <property type="entry name" value="Tyr-prot_kinase_Fes/Fps"/>
</dbReference>
<dbReference type="PANTHER" id="PTHR24418">
    <property type="entry name" value="TYROSINE-PROTEIN KINASE"/>
    <property type="match status" value="1"/>
</dbReference>
<dbReference type="Gene3D" id="1.10.510.10">
    <property type="entry name" value="Transferase(Phosphotransferase) domain 1"/>
    <property type="match status" value="1"/>
</dbReference>
<feature type="active site" description="Proton acceptor" evidence="10">
    <location>
        <position position="747"/>
    </location>
</feature>
<dbReference type="SUPFAM" id="SSF103657">
    <property type="entry name" value="BAR/IMD domain-like"/>
    <property type="match status" value="1"/>
</dbReference>
<evidence type="ECO:0000256" key="6">
    <source>
        <dbReference type="ARBA" id="ARBA00022840"/>
    </source>
</evidence>
<evidence type="ECO:0000256" key="16">
    <source>
        <dbReference type="SAM" id="MobiDB-lite"/>
    </source>
</evidence>
<dbReference type="FunFam" id="3.30.505.10:FF:000051">
    <property type="entry name" value="Tyrosine-protein kinase"/>
    <property type="match status" value="1"/>
</dbReference>
<sequence>MSFGDNFQQLSSHRALLHLQDAEIQLLESMKKCIDQRIKSDRQYASALTLVVSHAQKLDSGISNPLFQVWSNIVKETQNWIGLLRDHAEKLSFRTLERLNSLITEKKAARKFYLDEKLRLDAELRKVKDDVAKVKQDYEKNVTKHIQDRLKLEDLISKGVPPKKLEDARVRLTKSSLKLHRTHNNYVAALLEASEHERHYIKTVLPNLLNYQEEIEKLMVSQCKSILKDYADLTDFSTPEHIEIYKRIHDQASSLSPVTEYKVFVDQNKSDKLTSSNVEFDSQLLMGYNGTLKENQLALDTFTLEHIQQSCAKVTEQLQEYHQKVLSKESDLAVAQEQLNSVTSKEDINNYDIHKRTVLKLERELGELRCKKEVLKEVQDLYNKQLNRLGDRAPPAGVDLLENSSLPTSNYEGADAVAISDGARGQFKLNMVLHKLKKSGPVPPPPPEKDFIPNSSNGNDGEVKPPRTSLTNSSSHPPMGVMKSAALPACDSYQQVAVGQESRTLRQIGTNSGKKLDDEDWFHGVLPREEVQRLLVNDGDYLVRVSTNRKTGENQYVLSVMWKDHKHFIIQGQEGAWRFEAEQYPTIQELIFNQHNSGNHVTKKSGAILKNPVLRETWELKNDDILLGQKIGNGNFGDVFKGTYKPTNSEVAVKTCRETLSEDAKKKFLQEGRILKQYEHSNIVRFIGIAAHRHPVMIVMEYVPGGSLLNFLKKQGQHQSKKQLVKMCQGAAAGMAYLESHNCIHRDLAARNCLVGKKNIVKISDFGMSREEEEYTVSGGLKQIPIKWTAPEALNYGTYTSACDVWSFGVLMWEVFSFGQSPYPGLTNSQAREKVDDGYRMPCPDHMPEVIYRLTLKCWHQEARERPHFSEIDSELQRIHQSL</sequence>
<evidence type="ECO:0000256" key="4">
    <source>
        <dbReference type="ARBA" id="ARBA00022741"/>
    </source>
</evidence>
<evidence type="ECO:0000256" key="11">
    <source>
        <dbReference type="PIRSR" id="PIRSR000632-2"/>
    </source>
</evidence>
<evidence type="ECO:0000256" key="15">
    <source>
        <dbReference type="SAM" id="Coils"/>
    </source>
</evidence>
<feature type="region of interest" description="Disordered" evidence="16">
    <location>
        <begin position="436"/>
        <end position="477"/>
    </location>
</feature>
<dbReference type="PROSITE" id="PS00107">
    <property type="entry name" value="PROTEIN_KINASE_ATP"/>
    <property type="match status" value="1"/>
</dbReference>
<evidence type="ECO:0000256" key="9">
    <source>
        <dbReference type="ARBA" id="ARBA00051245"/>
    </source>
</evidence>
<dbReference type="GO" id="GO:0004715">
    <property type="term" value="F:non-membrane spanning protein tyrosine kinase activity"/>
    <property type="evidence" value="ECO:0007669"/>
    <property type="project" value="UniProtKB-EC"/>
</dbReference>
<protein>
    <recommendedName>
        <fullName evidence="1">non-specific protein-tyrosine kinase</fullName>
        <ecNumber evidence="1">2.7.10.2</ecNumber>
    </recommendedName>
</protein>
<accession>A0AAD9JI72</accession>
<dbReference type="Gene3D" id="3.30.200.20">
    <property type="entry name" value="Phosphorylase Kinase, domain 1"/>
    <property type="match status" value="1"/>
</dbReference>
<dbReference type="SUPFAM" id="SSF56112">
    <property type="entry name" value="Protein kinase-like (PK-like)"/>
    <property type="match status" value="1"/>
</dbReference>
<evidence type="ECO:0000256" key="13">
    <source>
        <dbReference type="PROSITE-ProRule" id="PRU01077"/>
    </source>
</evidence>
<dbReference type="EC" id="2.7.10.2" evidence="1"/>
<dbReference type="EMBL" id="JAODUP010000316">
    <property type="protein sequence ID" value="KAK2152870.1"/>
    <property type="molecule type" value="Genomic_DNA"/>
</dbReference>
<keyword evidence="12" id="KW-0727">SH2 domain</keyword>
<dbReference type="Pfam" id="PF00017">
    <property type="entry name" value="SH2"/>
    <property type="match status" value="1"/>
</dbReference>
<dbReference type="PROSITE" id="PS51741">
    <property type="entry name" value="F_BAR"/>
    <property type="match status" value="1"/>
</dbReference>
<dbReference type="FunFam" id="3.30.200.20:FF:000089">
    <property type="entry name" value="Tyrosine-protein kinase"/>
    <property type="match status" value="1"/>
</dbReference>
<evidence type="ECO:0000259" key="19">
    <source>
        <dbReference type="PROSITE" id="PS51741"/>
    </source>
</evidence>
<dbReference type="GO" id="GO:0005524">
    <property type="term" value="F:ATP binding"/>
    <property type="evidence" value="ECO:0007669"/>
    <property type="project" value="UniProtKB-UniRule"/>
</dbReference>
<dbReference type="FunFam" id="1.10.510.10:FF:000212">
    <property type="entry name" value="Tyrosine-protein kinase"/>
    <property type="match status" value="1"/>
</dbReference>
<keyword evidence="3" id="KW-0808">Transferase</keyword>
<keyword evidence="2" id="KW-0597">Phosphoprotein</keyword>
<dbReference type="AlphaFoldDB" id="A0AAD9JI72"/>
<evidence type="ECO:0000313" key="20">
    <source>
        <dbReference type="EMBL" id="KAK2152870.1"/>
    </source>
</evidence>
<comment type="catalytic activity">
    <reaction evidence="9">
        <text>L-tyrosyl-[protein] + ATP = O-phospho-L-tyrosyl-[protein] + ADP + H(+)</text>
        <dbReference type="Rhea" id="RHEA:10596"/>
        <dbReference type="Rhea" id="RHEA-COMP:10136"/>
        <dbReference type="Rhea" id="RHEA-COMP:20101"/>
        <dbReference type="ChEBI" id="CHEBI:15378"/>
        <dbReference type="ChEBI" id="CHEBI:30616"/>
        <dbReference type="ChEBI" id="CHEBI:46858"/>
        <dbReference type="ChEBI" id="CHEBI:61978"/>
        <dbReference type="ChEBI" id="CHEBI:456216"/>
        <dbReference type="EC" id="2.7.10.2"/>
    </reaction>
</comment>
<dbReference type="InterPro" id="IPR000719">
    <property type="entry name" value="Prot_kinase_dom"/>
</dbReference>
<dbReference type="Pfam" id="PF07714">
    <property type="entry name" value="PK_Tyr_Ser-Thr"/>
    <property type="match status" value="1"/>
</dbReference>
<reference evidence="20" key="1">
    <citation type="journal article" date="2023" name="Mol. Biol. Evol.">
        <title>Third-Generation Sequencing Reveals the Adaptive Role of the Epigenome in Three Deep-Sea Polychaetes.</title>
        <authorList>
            <person name="Perez M."/>
            <person name="Aroh O."/>
            <person name="Sun Y."/>
            <person name="Lan Y."/>
            <person name="Juniper S.K."/>
            <person name="Young C.R."/>
            <person name="Angers B."/>
            <person name="Qian P.Y."/>
        </authorList>
    </citation>
    <scope>NUCLEOTIDE SEQUENCE</scope>
    <source>
        <strain evidence="20">P08H-3</strain>
    </source>
</reference>
<evidence type="ECO:0000256" key="10">
    <source>
        <dbReference type="PIRSR" id="PIRSR000632-1"/>
    </source>
</evidence>
<dbReference type="InterPro" id="IPR011009">
    <property type="entry name" value="Kinase-like_dom_sf"/>
</dbReference>
<evidence type="ECO:0000256" key="2">
    <source>
        <dbReference type="ARBA" id="ARBA00022553"/>
    </source>
</evidence>
<dbReference type="InterPro" id="IPR050198">
    <property type="entry name" value="Non-receptor_tyrosine_kinases"/>
</dbReference>
<evidence type="ECO:0000256" key="14">
    <source>
        <dbReference type="PROSITE-ProRule" id="PRU10141"/>
    </source>
</evidence>